<keyword evidence="1" id="KW-1133">Transmembrane helix</keyword>
<accession>A0ABV7EUQ7</accession>
<dbReference type="EMBL" id="JBHRSS010000008">
    <property type="protein sequence ID" value="MFC3105666.1"/>
    <property type="molecule type" value="Genomic_DNA"/>
</dbReference>
<name>A0ABV7EUQ7_9GAMM</name>
<dbReference type="PANTHER" id="PTHR28008:SF1">
    <property type="entry name" value="DOMAIN PROTEIN, PUTATIVE (AFU_ORTHOLOGUE AFUA_3G10980)-RELATED"/>
    <property type="match status" value="1"/>
</dbReference>
<dbReference type="PROSITE" id="PS51257">
    <property type="entry name" value="PROKAR_LIPOPROTEIN"/>
    <property type="match status" value="1"/>
</dbReference>
<keyword evidence="1" id="KW-0812">Transmembrane</keyword>
<keyword evidence="1" id="KW-0472">Membrane</keyword>
<feature type="transmembrane region" description="Helical" evidence="1">
    <location>
        <begin position="46"/>
        <end position="62"/>
    </location>
</feature>
<evidence type="ECO:0000313" key="3">
    <source>
        <dbReference type="Proteomes" id="UP001595462"/>
    </source>
</evidence>
<sequence length="133" mass="14308">MSSRELALLRFWLSVGFLGCGIVLYGCLMPSPPQVLSGTYADKIEHFGAYAVLGTWFAGILAPHYLRVFLGLLAFGVLIEILQGLTGYRDAQVGDAVADGLGAMVGIGLARLGAMRWLGYIDRRVEAKRNTSG</sequence>
<evidence type="ECO:0000313" key="2">
    <source>
        <dbReference type="EMBL" id="MFC3105666.1"/>
    </source>
</evidence>
<dbReference type="PANTHER" id="PTHR28008">
    <property type="entry name" value="DOMAIN PROTEIN, PUTATIVE (AFU_ORTHOLOGUE AFUA_3G10980)-RELATED"/>
    <property type="match status" value="1"/>
</dbReference>
<reference evidence="3" key="1">
    <citation type="journal article" date="2019" name="Int. J. Syst. Evol. Microbiol.">
        <title>The Global Catalogue of Microorganisms (GCM) 10K type strain sequencing project: providing services to taxonomists for standard genome sequencing and annotation.</title>
        <authorList>
            <consortium name="The Broad Institute Genomics Platform"/>
            <consortium name="The Broad Institute Genome Sequencing Center for Infectious Disease"/>
            <person name="Wu L."/>
            <person name="Ma J."/>
        </authorList>
    </citation>
    <scope>NUCLEOTIDE SEQUENCE [LARGE SCALE GENOMIC DNA]</scope>
    <source>
        <strain evidence="3">KCTC 52640</strain>
    </source>
</reference>
<dbReference type="NCBIfam" id="NF037970">
    <property type="entry name" value="vanZ_1"/>
    <property type="match status" value="1"/>
</dbReference>
<comment type="caution">
    <text evidence="2">The sequence shown here is derived from an EMBL/GenBank/DDBJ whole genome shotgun (WGS) entry which is preliminary data.</text>
</comment>
<protein>
    <submittedName>
        <fullName evidence="2">VanZ family protein</fullName>
    </submittedName>
</protein>
<dbReference type="RefSeq" id="WP_380691203.1">
    <property type="nucleotide sequence ID" value="NZ_JBHRSS010000008.1"/>
</dbReference>
<feature type="transmembrane region" description="Helical" evidence="1">
    <location>
        <begin position="69"/>
        <end position="88"/>
    </location>
</feature>
<feature type="transmembrane region" description="Helical" evidence="1">
    <location>
        <begin position="100"/>
        <end position="119"/>
    </location>
</feature>
<proteinExistence type="predicted"/>
<dbReference type="Proteomes" id="UP001595462">
    <property type="component" value="Unassembled WGS sequence"/>
</dbReference>
<gene>
    <name evidence="2" type="ORF">ACFOSU_17470</name>
</gene>
<keyword evidence="3" id="KW-1185">Reference proteome</keyword>
<evidence type="ECO:0000256" key="1">
    <source>
        <dbReference type="SAM" id="Phobius"/>
    </source>
</evidence>
<feature type="transmembrane region" description="Helical" evidence="1">
    <location>
        <begin position="7"/>
        <end position="26"/>
    </location>
</feature>
<organism evidence="2 3">
    <name type="scientific">Salinisphaera aquimarina</name>
    <dbReference type="NCBI Taxonomy" id="2094031"/>
    <lineage>
        <taxon>Bacteria</taxon>
        <taxon>Pseudomonadati</taxon>
        <taxon>Pseudomonadota</taxon>
        <taxon>Gammaproteobacteria</taxon>
        <taxon>Salinisphaerales</taxon>
        <taxon>Salinisphaeraceae</taxon>
        <taxon>Salinisphaera</taxon>
    </lineage>
</organism>